<dbReference type="GO" id="GO:0016121">
    <property type="term" value="P:carotene catabolic process"/>
    <property type="evidence" value="ECO:0007669"/>
    <property type="project" value="TreeGrafter"/>
</dbReference>
<keyword evidence="3" id="KW-0560">Oxidoreductase</keyword>
<name>B1X2B2_CROS5</name>
<keyword evidence="2 5" id="KW-0479">Metal-binding</keyword>
<organism evidence="6 7">
    <name type="scientific">Crocosphaera subtropica (strain ATCC 51142 / BH68)</name>
    <name type="common">Cyanothece sp. (strain ATCC 51142)</name>
    <dbReference type="NCBI Taxonomy" id="43989"/>
    <lineage>
        <taxon>Bacteria</taxon>
        <taxon>Bacillati</taxon>
        <taxon>Cyanobacteriota</taxon>
        <taxon>Cyanophyceae</taxon>
        <taxon>Oscillatoriophycideae</taxon>
        <taxon>Chroococcales</taxon>
        <taxon>Aphanothecaceae</taxon>
        <taxon>Crocosphaera</taxon>
        <taxon>Crocosphaera subtropica</taxon>
    </lineage>
</organism>
<comment type="cofactor">
    <cofactor evidence="5">
        <name>Fe(2+)</name>
        <dbReference type="ChEBI" id="CHEBI:29033"/>
    </cofactor>
    <text evidence="5">Binds 1 Fe(2+) ion per subunit.</text>
</comment>
<evidence type="ECO:0000313" key="7">
    <source>
        <dbReference type="Proteomes" id="UP000001203"/>
    </source>
</evidence>
<evidence type="ECO:0000256" key="2">
    <source>
        <dbReference type="ARBA" id="ARBA00022723"/>
    </source>
</evidence>
<dbReference type="OrthoDB" id="6636843at2"/>
<dbReference type="PANTHER" id="PTHR10543">
    <property type="entry name" value="BETA-CAROTENE DIOXYGENASE"/>
    <property type="match status" value="1"/>
</dbReference>
<evidence type="ECO:0000313" key="6">
    <source>
        <dbReference type="EMBL" id="ACB54273.1"/>
    </source>
</evidence>
<proteinExistence type="inferred from homology"/>
<dbReference type="EMBL" id="CP000807">
    <property type="protein sequence ID" value="ACB54273.1"/>
    <property type="molecule type" value="Genomic_DNA"/>
</dbReference>
<keyword evidence="7" id="KW-1185">Reference proteome</keyword>
<dbReference type="eggNOG" id="COG3670">
    <property type="taxonomic scope" value="Bacteria"/>
</dbReference>
<dbReference type="AlphaFoldDB" id="B1X2B2"/>
<dbReference type="RefSeq" id="WP_009546316.1">
    <property type="nucleotide sequence ID" value="NC_010547.1"/>
</dbReference>
<evidence type="ECO:0000256" key="3">
    <source>
        <dbReference type="ARBA" id="ARBA00023002"/>
    </source>
</evidence>
<dbReference type="GO" id="GO:0046872">
    <property type="term" value="F:metal ion binding"/>
    <property type="evidence" value="ECO:0007669"/>
    <property type="project" value="UniProtKB-KW"/>
</dbReference>
<gene>
    <name evidence="6" type="ordered locus">cce_4927</name>
</gene>
<dbReference type="Proteomes" id="UP000001203">
    <property type="component" value="Chromosome linear"/>
</dbReference>
<feature type="binding site" evidence="5">
    <location>
        <position position="287"/>
    </location>
    <ligand>
        <name>Fe cation</name>
        <dbReference type="ChEBI" id="CHEBI:24875"/>
        <note>catalytic</note>
    </ligand>
</feature>
<accession>B1X2B2</accession>
<dbReference type="KEGG" id="cyt:cce_4927"/>
<sequence>MIVTSSPSQLAKDWAKGYTSQPNEYAYQIKDIEGQIPPDLQGTLFRNGPGLFEVGGESIGHVFDADGMLRVFRFQEGKIYFQNRYIRTEGYLKEQKANKILYRGFGTQRSGGWLANIFNTNLKNAANTNVVYWGGKLWAMWEGGFPHQLDPETLETIGIDDLEGLLNQETFSAHPRIIDHSFINFGVSGMSPQTLTIWELNKQRETIKSSSCPLDGFSLFHDFLVTPNYYIFIKHPFKLNPLPFLLGIKSLEQCLTFDDQNTAKIIIISRDSQQMEILETEAFFGFHHGNAWELNNKIYLTTICSDTFPQRENDKMELDKMSFEQPIFGQLWQITLDLSSKAVTREPLLERSCDFPSVHPAFVGQENRYLYLSVASQPTNKAPTQAIMKYDQSNGKYQIWSPGERSFAGEPVFVPRQGEVAEDNGYLLSVVYDASRHRSYLVILDAKNLNSPLAKCYLTHHLPQGFHGTWTPQNFLNGVSL</sequence>
<keyword evidence="4 5" id="KW-0408">Iron</keyword>
<dbReference type="HOGENOM" id="CLU_016472_6_3_3"/>
<protein>
    <submittedName>
        <fullName evidence="6">Carotenoid oxygenase</fullName>
    </submittedName>
</protein>
<dbReference type="Pfam" id="PF03055">
    <property type="entry name" value="RPE65"/>
    <property type="match status" value="1"/>
</dbReference>
<feature type="binding site" evidence="5">
    <location>
        <position position="467"/>
    </location>
    <ligand>
        <name>Fe cation</name>
        <dbReference type="ChEBI" id="CHEBI:24875"/>
        <note>catalytic</note>
    </ligand>
</feature>
<feature type="binding site" evidence="5">
    <location>
        <position position="174"/>
    </location>
    <ligand>
        <name>Fe cation</name>
        <dbReference type="ChEBI" id="CHEBI:24875"/>
        <note>catalytic</note>
    </ligand>
</feature>
<dbReference type="InterPro" id="IPR004294">
    <property type="entry name" value="Carotenoid_Oase"/>
</dbReference>
<dbReference type="PANTHER" id="PTHR10543:SF89">
    <property type="entry name" value="CAROTENOID 9,10(9',10')-CLEAVAGE DIOXYGENASE 1"/>
    <property type="match status" value="1"/>
</dbReference>
<comment type="similarity">
    <text evidence="1">Belongs to the carotenoid oxygenase family.</text>
</comment>
<dbReference type="GO" id="GO:0010436">
    <property type="term" value="F:carotenoid dioxygenase activity"/>
    <property type="evidence" value="ECO:0007669"/>
    <property type="project" value="TreeGrafter"/>
</dbReference>
<feature type="binding site" evidence="5">
    <location>
        <position position="221"/>
    </location>
    <ligand>
        <name>Fe cation</name>
        <dbReference type="ChEBI" id="CHEBI:24875"/>
        <note>catalytic</note>
    </ligand>
</feature>
<evidence type="ECO:0000256" key="4">
    <source>
        <dbReference type="ARBA" id="ARBA00023004"/>
    </source>
</evidence>
<evidence type="ECO:0000256" key="1">
    <source>
        <dbReference type="ARBA" id="ARBA00006787"/>
    </source>
</evidence>
<dbReference type="STRING" id="43989.cce_4927"/>
<reference evidence="6 7" key="1">
    <citation type="journal article" date="2008" name="Proc. Natl. Acad. Sci. U.S.A.">
        <title>The genome of Cyanothece 51142, a unicellular diazotrophic cyanobacterium important in the marine nitrogen cycle.</title>
        <authorList>
            <person name="Welsh E.A."/>
            <person name="Liberton M."/>
            <person name="Stoeckel J."/>
            <person name="Loh T."/>
            <person name="Elvitigala T."/>
            <person name="Wang C."/>
            <person name="Wollam A."/>
            <person name="Fulton R.S."/>
            <person name="Clifton S.W."/>
            <person name="Jacobs J.M."/>
            <person name="Aurora R."/>
            <person name="Ghosh B.K."/>
            <person name="Sherman L.A."/>
            <person name="Smith R.D."/>
            <person name="Wilson R.K."/>
            <person name="Pakrasi H.B."/>
        </authorList>
    </citation>
    <scope>NUCLEOTIDE SEQUENCE [LARGE SCALE GENOMIC DNA]</scope>
    <source>
        <strain evidence="7">ATCC 51142 / BH68</strain>
    </source>
</reference>
<evidence type="ECO:0000256" key="5">
    <source>
        <dbReference type="PIRSR" id="PIRSR604294-1"/>
    </source>
</evidence>